<dbReference type="Pfam" id="PF00078">
    <property type="entry name" value="RVT_1"/>
    <property type="match status" value="1"/>
</dbReference>
<dbReference type="InterPro" id="IPR000477">
    <property type="entry name" value="RT_dom"/>
</dbReference>
<dbReference type="EMBL" id="QXFT01007216">
    <property type="protein sequence ID" value="KAE9266852.1"/>
    <property type="molecule type" value="Genomic_DNA"/>
</dbReference>
<feature type="domain" description="Reverse transcriptase" evidence="1">
    <location>
        <begin position="51"/>
        <end position="242"/>
    </location>
</feature>
<dbReference type="PROSITE" id="PS50878">
    <property type="entry name" value="RT_POL"/>
    <property type="match status" value="1"/>
</dbReference>
<accession>A0A6A4B4I1</accession>
<dbReference type="Proteomes" id="UP000434957">
    <property type="component" value="Unassembled WGS sequence"/>
</dbReference>
<sequence>MLMAEITEEDVIRAIAALNRHKAAGSDELNNDFFKDAQAVLVPAMTAISNELLKGGDPPASFLEAIVIPLKKKGDSADAMDFRPISLLQTGYKIFMKVIATRAQRVMGVPIGNSQQGFVHGRQLMKTVVMMLAMLATATSRPDLAATLSQVILMLDFKKAYDTVARDFLFLAMQRFGFSPAFIAMIRKLHNGTIARFLVNGELSEPQEVLSGIRQGCPLAPLLFLLAAEILALAIRQDNRIK</sequence>
<feature type="non-terminal residue" evidence="2">
    <location>
        <position position="242"/>
    </location>
</feature>
<keyword evidence="3" id="KW-1185">Reference proteome</keyword>
<reference evidence="2 3" key="1">
    <citation type="submission" date="2018-08" db="EMBL/GenBank/DDBJ databases">
        <title>Genomic investigation of the strawberry pathogen Phytophthora fragariae indicates pathogenicity is determined by transcriptional variation in three key races.</title>
        <authorList>
            <person name="Adams T.M."/>
            <person name="Armitage A.D."/>
            <person name="Sobczyk M.K."/>
            <person name="Bates H.J."/>
            <person name="Dunwell J.M."/>
            <person name="Nellist C.F."/>
            <person name="Harrison R.J."/>
        </authorList>
    </citation>
    <scope>NUCLEOTIDE SEQUENCE [LARGE SCALE GENOMIC DNA]</scope>
    <source>
        <strain evidence="2 3">SCRP333</strain>
    </source>
</reference>
<proteinExistence type="predicted"/>
<dbReference type="InterPro" id="IPR043502">
    <property type="entry name" value="DNA/RNA_pol_sf"/>
</dbReference>
<gene>
    <name evidence="2" type="ORF">PR003_g31975</name>
</gene>
<protein>
    <recommendedName>
        <fullName evidence="1">Reverse transcriptase domain-containing protein</fullName>
    </recommendedName>
</protein>
<evidence type="ECO:0000313" key="3">
    <source>
        <dbReference type="Proteomes" id="UP000434957"/>
    </source>
</evidence>
<comment type="caution">
    <text evidence="2">The sequence shown here is derived from an EMBL/GenBank/DDBJ whole genome shotgun (WGS) entry which is preliminary data.</text>
</comment>
<dbReference type="SUPFAM" id="SSF56672">
    <property type="entry name" value="DNA/RNA polymerases"/>
    <property type="match status" value="1"/>
</dbReference>
<dbReference type="AlphaFoldDB" id="A0A6A4B4I1"/>
<evidence type="ECO:0000259" key="1">
    <source>
        <dbReference type="PROSITE" id="PS50878"/>
    </source>
</evidence>
<evidence type="ECO:0000313" key="2">
    <source>
        <dbReference type="EMBL" id="KAE9266852.1"/>
    </source>
</evidence>
<organism evidence="2 3">
    <name type="scientific">Phytophthora rubi</name>
    <dbReference type="NCBI Taxonomy" id="129364"/>
    <lineage>
        <taxon>Eukaryota</taxon>
        <taxon>Sar</taxon>
        <taxon>Stramenopiles</taxon>
        <taxon>Oomycota</taxon>
        <taxon>Peronosporomycetes</taxon>
        <taxon>Peronosporales</taxon>
        <taxon>Peronosporaceae</taxon>
        <taxon>Phytophthora</taxon>
    </lineage>
</organism>
<dbReference type="PANTHER" id="PTHR19446">
    <property type="entry name" value="REVERSE TRANSCRIPTASES"/>
    <property type="match status" value="1"/>
</dbReference>
<name>A0A6A4B4I1_9STRA</name>